<protein>
    <submittedName>
        <fullName evidence="2">Uncharacterized protein</fullName>
    </submittedName>
</protein>
<dbReference type="Proteomes" id="UP000198287">
    <property type="component" value="Unassembled WGS sequence"/>
</dbReference>
<evidence type="ECO:0000313" key="3">
    <source>
        <dbReference type="Proteomes" id="UP000198287"/>
    </source>
</evidence>
<gene>
    <name evidence="2" type="ORF">Fcan01_22513</name>
</gene>
<organism evidence="2 3">
    <name type="scientific">Folsomia candida</name>
    <name type="common">Springtail</name>
    <dbReference type="NCBI Taxonomy" id="158441"/>
    <lineage>
        <taxon>Eukaryota</taxon>
        <taxon>Metazoa</taxon>
        <taxon>Ecdysozoa</taxon>
        <taxon>Arthropoda</taxon>
        <taxon>Hexapoda</taxon>
        <taxon>Collembola</taxon>
        <taxon>Entomobryomorpha</taxon>
        <taxon>Isotomoidea</taxon>
        <taxon>Isotomidae</taxon>
        <taxon>Proisotominae</taxon>
        <taxon>Folsomia</taxon>
    </lineage>
</organism>
<keyword evidence="3" id="KW-1185">Reference proteome</keyword>
<feature type="region of interest" description="Disordered" evidence="1">
    <location>
        <begin position="93"/>
        <end position="156"/>
    </location>
</feature>
<dbReference type="EMBL" id="LNIX01000025">
    <property type="protein sequence ID" value="OXA42790.1"/>
    <property type="molecule type" value="Genomic_DNA"/>
</dbReference>
<dbReference type="AlphaFoldDB" id="A0A226DCD2"/>
<feature type="compositionally biased region" description="Basic residues" evidence="1">
    <location>
        <begin position="133"/>
        <end position="145"/>
    </location>
</feature>
<evidence type="ECO:0000256" key="1">
    <source>
        <dbReference type="SAM" id="MobiDB-lite"/>
    </source>
</evidence>
<feature type="region of interest" description="Disordered" evidence="1">
    <location>
        <begin position="207"/>
        <end position="232"/>
    </location>
</feature>
<comment type="caution">
    <text evidence="2">The sequence shown here is derived from an EMBL/GenBank/DDBJ whole genome shotgun (WGS) entry which is preliminary data.</text>
</comment>
<name>A0A226DCD2_FOLCA</name>
<evidence type="ECO:0000313" key="2">
    <source>
        <dbReference type="EMBL" id="OXA42790.1"/>
    </source>
</evidence>
<proteinExistence type="predicted"/>
<accession>A0A226DCD2</accession>
<reference evidence="2 3" key="1">
    <citation type="submission" date="2015-12" db="EMBL/GenBank/DDBJ databases">
        <title>The genome of Folsomia candida.</title>
        <authorList>
            <person name="Faddeeva A."/>
            <person name="Derks M.F."/>
            <person name="Anvar Y."/>
            <person name="Smit S."/>
            <person name="Van Straalen N."/>
            <person name="Roelofs D."/>
        </authorList>
    </citation>
    <scope>NUCLEOTIDE SEQUENCE [LARGE SCALE GENOMIC DNA]</scope>
    <source>
        <strain evidence="2 3">VU population</strain>
        <tissue evidence="2">Whole body</tissue>
    </source>
</reference>
<sequence>MLYVSLVYLELEHTHKKGRKCDSCGAVGCVSLWVKGNTKLTYISKLPEFCWIVGSIVSKEEESSSLKCGCWLVISSPSNNSANIPYTTRPRALQLAKQPPPPEPSNGPSHHSSSDFLGLGRNKKSELASTHQQMKKKRKYRRKYREKAPSSSLPPRVHAAYARPSSAAVPNETQTLPFFRLKQRKVTKTKSYSWARSPVVEKVGSNRLINGTCDSSGARPSIFPNLKSHQSP</sequence>